<dbReference type="RefSeq" id="WP_158638759.1">
    <property type="nucleotide sequence ID" value="NZ_JBPFPW010000046.1"/>
</dbReference>
<protein>
    <recommendedName>
        <fullName evidence="3">GNAT family N-acetyltransferase</fullName>
    </recommendedName>
</protein>
<reference evidence="1 2" key="1">
    <citation type="journal article" date="2015" name="Stand. Genomic Sci.">
        <title>Genomic Encyclopedia of Bacterial and Archaeal Type Strains, Phase III: the genomes of soil and plant-associated and newly described type strains.</title>
        <authorList>
            <person name="Whitman W.B."/>
            <person name="Woyke T."/>
            <person name="Klenk H.P."/>
            <person name="Zhou Y."/>
            <person name="Lilburn T.G."/>
            <person name="Beck B.J."/>
            <person name="De Vos P."/>
            <person name="Vandamme P."/>
            <person name="Eisen J.A."/>
            <person name="Garrity G."/>
            <person name="Hugenholtz P."/>
            <person name="Kyrpides N.C."/>
        </authorList>
    </citation>
    <scope>NUCLEOTIDE SEQUENCE [LARGE SCALE GENOMIC DNA]</scope>
    <source>
        <strain evidence="1 2">CGMCC 1.6855</strain>
    </source>
</reference>
<comment type="caution">
    <text evidence="1">The sequence shown here is derived from an EMBL/GenBank/DDBJ whole genome shotgun (WGS) entry which is preliminary data.</text>
</comment>
<dbReference type="Proteomes" id="UP000315908">
    <property type="component" value="Unassembled WGS sequence"/>
</dbReference>
<organism evidence="1 2">
    <name type="scientific">Sphingobacterium siyangense</name>
    <dbReference type="NCBI Taxonomy" id="459529"/>
    <lineage>
        <taxon>Bacteria</taxon>
        <taxon>Pseudomonadati</taxon>
        <taxon>Bacteroidota</taxon>
        <taxon>Sphingobacteriia</taxon>
        <taxon>Sphingobacteriales</taxon>
        <taxon>Sphingobacteriaceae</taxon>
        <taxon>Sphingobacterium</taxon>
    </lineage>
</organism>
<dbReference type="OrthoDB" id="961272at2"/>
<accession>A0A562N0I6</accession>
<evidence type="ECO:0000313" key="1">
    <source>
        <dbReference type="EMBL" id="TWI25636.1"/>
    </source>
</evidence>
<evidence type="ECO:0000313" key="2">
    <source>
        <dbReference type="Proteomes" id="UP000315908"/>
    </source>
</evidence>
<sequence length="46" mass="5671">MDKYLEIRKYDVQDRNKLIDILHMNIPKYFAQSEVADFTEYLDQEM</sequence>
<gene>
    <name evidence="1" type="ORF">IQ31_00204</name>
</gene>
<dbReference type="AlphaFoldDB" id="A0A562N0I6"/>
<proteinExistence type="predicted"/>
<evidence type="ECO:0008006" key="3">
    <source>
        <dbReference type="Google" id="ProtNLM"/>
    </source>
</evidence>
<dbReference type="EMBL" id="VLKR01000001">
    <property type="protein sequence ID" value="TWI25636.1"/>
    <property type="molecule type" value="Genomic_DNA"/>
</dbReference>
<name>A0A562N0I6_9SPHI</name>